<sequence>MGLEPKSLHQPMVRLQIEGGSYPNQRHARTGLTVRQSQLSQTIQRIHRFGGKILAVEQVKVFNPFEIEASARDDRGISEAFESVENPESSSDRPPEPPDPDPRDSELIAQSPNSKPLAVEEPKTPSAVYSRLPGRKVNPSEIKPVRSHRVKTAKSDQKPFRHRQLSRAKQRRLFFRSQPLRRRRRR</sequence>
<keyword evidence="2" id="KW-0042">Antenna complex</keyword>
<dbReference type="InterPro" id="IPR008213">
    <property type="entry name" value="CpcD-like_dom"/>
</dbReference>
<evidence type="ECO:0000256" key="1">
    <source>
        <dbReference type="ARBA" id="ARBA00004445"/>
    </source>
</evidence>
<feature type="domain" description="CpcD-like" evidence="8">
    <location>
        <begin position="10"/>
        <end position="59"/>
    </location>
</feature>
<proteinExistence type="predicted"/>
<dbReference type="PROSITE" id="PS51441">
    <property type="entry name" value="CPCD_LIKE"/>
    <property type="match status" value="1"/>
</dbReference>
<evidence type="ECO:0000256" key="2">
    <source>
        <dbReference type="ARBA" id="ARBA00022549"/>
    </source>
</evidence>
<dbReference type="Pfam" id="PF01383">
    <property type="entry name" value="CpcD"/>
    <property type="match status" value="1"/>
</dbReference>
<comment type="subcellular location">
    <subcellularLocation>
        <location evidence="1">Cellular thylakoid membrane</location>
        <topology evidence="1">Peripheral membrane protein</topology>
        <orientation evidence="1">Cytoplasmic side</orientation>
    </subcellularLocation>
</comment>
<feature type="compositionally biased region" description="Basic and acidic residues" evidence="7">
    <location>
        <begin position="90"/>
        <end position="106"/>
    </location>
</feature>
<organism evidence="9 10">
    <name type="scientific">Roseofilum halophilum BLCC-M91</name>
    <dbReference type="NCBI Taxonomy" id="3022259"/>
    <lineage>
        <taxon>Bacteria</taxon>
        <taxon>Bacillati</taxon>
        <taxon>Cyanobacteriota</taxon>
        <taxon>Cyanophyceae</taxon>
        <taxon>Desertifilales</taxon>
        <taxon>Desertifilaceae</taxon>
        <taxon>Roseofilum</taxon>
        <taxon>Roseofilum halophilum</taxon>
    </lineage>
</organism>
<dbReference type="EMBL" id="JAQPOK010000047">
    <property type="protein sequence ID" value="MDJ1178425.1"/>
    <property type="molecule type" value="Genomic_DNA"/>
</dbReference>
<keyword evidence="4" id="KW-0793">Thylakoid</keyword>
<gene>
    <name evidence="9" type="ORF">PJF56_06080</name>
</gene>
<dbReference type="RefSeq" id="WP_283761742.1">
    <property type="nucleotide sequence ID" value="NZ_JAQPOK010000047.1"/>
</dbReference>
<keyword evidence="10" id="KW-1185">Reference proteome</keyword>
<keyword evidence="5" id="KW-0472">Membrane</keyword>
<evidence type="ECO:0000256" key="4">
    <source>
        <dbReference type="ARBA" id="ARBA00023078"/>
    </source>
</evidence>
<evidence type="ECO:0000256" key="5">
    <source>
        <dbReference type="ARBA" id="ARBA00023136"/>
    </source>
</evidence>
<evidence type="ECO:0000313" key="9">
    <source>
        <dbReference type="EMBL" id="MDJ1178425.1"/>
    </source>
</evidence>
<evidence type="ECO:0000313" key="10">
    <source>
        <dbReference type="Proteomes" id="UP001231370"/>
    </source>
</evidence>
<evidence type="ECO:0000256" key="3">
    <source>
        <dbReference type="ARBA" id="ARBA00022738"/>
    </source>
</evidence>
<comment type="caution">
    <text evidence="9">The sequence shown here is derived from an EMBL/GenBank/DDBJ whole genome shotgun (WGS) entry which is preliminary data.</text>
</comment>
<evidence type="ECO:0000256" key="7">
    <source>
        <dbReference type="SAM" id="MobiDB-lite"/>
    </source>
</evidence>
<dbReference type="SMART" id="SM01094">
    <property type="entry name" value="CpcD"/>
    <property type="match status" value="1"/>
</dbReference>
<feature type="region of interest" description="Disordered" evidence="7">
    <location>
        <begin position="73"/>
        <end position="186"/>
    </location>
</feature>
<protein>
    <submittedName>
        <fullName evidence="9">Phycobilisome linker polypeptide</fullName>
    </submittedName>
</protein>
<keyword evidence="3 6" id="KW-0605">Phycobilisome</keyword>
<dbReference type="Proteomes" id="UP001231370">
    <property type="component" value="Unassembled WGS sequence"/>
</dbReference>
<name>A0ABT7BGW5_9CYAN</name>
<reference evidence="9 10" key="1">
    <citation type="submission" date="2023-01" db="EMBL/GenBank/DDBJ databases">
        <title>Novel diversity within Roseofilum (Cyanobacteria; Desertifilaceae) from marine benthic mats with descriptions of four novel species.</title>
        <authorList>
            <person name="Wang Y."/>
            <person name="Berthold D.E."/>
            <person name="Hu J."/>
            <person name="Lefler F.W."/>
            <person name="Laughinghouse H.D. IV."/>
        </authorList>
    </citation>
    <scope>NUCLEOTIDE SEQUENCE [LARGE SCALE GENOMIC DNA]</scope>
    <source>
        <strain evidence="9 10">BLCC-M91</strain>
    </source>
</reference>
<evidence type="ECO:0000259" key="8">
    <source>
        <dbReference type="PROSITE" id="PS51441"/>
    </source>
</evidence>
<evidence type="ECO:0000256" key="6">
    <source>
        <dbReference type="PROSITE-ProRule" id="PRU00771"/>
    </source>
</evidence>
<accession>A0ABT7BGW5</accession>
<feature type="compositionally biased region" description="Basic residues" evidence="7">
    <location>
        <begin position="160"/>
        <end position="186"/>
    </location>
</feature>